<sequence>MLKMRQRSKNKTAPADQSGASFMEVLVGVAITSFGFLGALGFLALTTQLNQDAYIRTQASYATQALIESMHLNAAAVFENKYDGTHTSYRHPETDCLKQGCSPEDRAKYDRYRFDRSLNENLPNAKSSLKCSSSTELGNQSSVYSGSCRLEVSWSQLSLNKNGSSRYQSLVWVFQP</sequence>
<dbReference type="AlphaFoldDB" id="A0A411HK21"/>
<dbReference type="NCBIfam" id="TIGR02523">
    <property type="entry name" value="type_IV_pilV"/>
    <property type="match status" value="1"/>
</dbReference>
<keyword evidence="1" id="KW-0812">Transmembrane</keyword>
<keyword evidence="1" id="KW-0472">Membrane</keyword>
<evidence type="ECO:0000313" key="3">
    <source>
        <dbReference type="Proteomes" id="UP000291562"/>
    </source>
</evidence>
<dbReference type="EMBL" id="CP035704">
    <property type="protein sequence ID" value="QBB70889.1"/>
    <property type="molecule type" value="Genomic_DNA"/>
</dbReference>
<reference evidence="2 3" key="1">
    <citation type="submission" date="2019-01" db="EMBL/GenBank/DDBJ databases">
        <title>Pseudolysobacter antarctica gen. nov., sp. nov., isolated from Fildes Peninsula, Antarctica.</title>
        <authorList>
            <person name="Wei Z."/>
            <person name="Peng F."/>
        </authorList>
    </citation>
    <scope>NUCLEOTIDE SEQUENCE [LARGE SCALE GENOMIC DNA]</scope>
    <source>
        <strain evidence="2 3">AQ6-296</strain>
    </source>
</reference>
<organism evidence="2 3">
    <name type="scientific">Pseudolysobacter antarcticus</name>
    <dbReference type="NCBI Taxonomy" id="2511995"/>
    <lineage>
        <taxon>Bacteria</taxon>
        <taxon>Pseudomonadati</taxon>
        <taxon>Pseudomonadota</taxon>
        <taxon>Gammaproteobacteria</taxon>
        <taxon>Lysobacterales</taxon>
        <taxon>Rhodanobacteraceae</taxon>
        <taxon>Pseudolysobacter</taxon>
    </lineage>
</organism>
<evidence type="ECO:0000256" key="1">
    <source>
        <dbReference type="SAM" id="Phobius"/>
    </source>
</evidence>
<dbReference type="RefSeq" id="WP_129833358.1">
    <property type="nucleotide sequence ID" value="NZ_CP035704.1"/>
</dbReference>
<accession>A0A411HK21</accession>
<name>A0A411HK21_9GAMM</name>
<feature type="transmembrane region" description="Helical" evidence="1">
    <location>
        <begin position="21"/>
        <end position="45"/>
    </location>
</feature>
<keyword evidence="1" id="KW-1133">Transmembrane helix</keyword>
<proteinExistence type="predicted"/>
<dbReference type="OrthoDB" id="8547299at2"/>
<dbReference type="InterPro" id="IPR013362">
    <property type="entry name" value="Pilus_4_PilV"/>
</dbReference>
<evidence type="ECO:0000313" key="2">
    <source>
        <dbReference type="EMBL" id="QBB70889.1"/>
    </source>
</evidence>
<dbReference type="Proteomes" id="UP000291562">
    <property type="component" value="Chromosome"/>
</dbReference>
<protein>
    <submittedName>
        <fullName evidence="2">Type IV pilus modification protein PilV</fullName>
    </submittedName>
</protein>
<dbReference type="KEGG" id="xbc:ELE36_11300"/>
<keyword evidence="3" id="KW-1185">Reference proteome</keyword>
<gene>
    <name evidence="2" type="primary">pilV</name>
    <name evidence="2" type="ORF">ELE36_11300</name>
</gene>